<proteinExistence type="predicted"/>
<gene>
    <name evidence="1" type="ORF">E3U43_006078</name>
</gene>
<dbReference type="Proteomes" id="UP000793456">
    <property type="component" value="Chromosome XVII"/>
</dbReference>
<dbReference type="EMBL" id="CM011690">
    <property type="protein sequence ID" value="TMS08595.1"/>
    <property type="molecule type" value="Genomic_DNA"/>
</dbReference>
<keyword evidence="2" id="KW-1185">Reference proteome</keyword>
<organism evidence="1 2">
    <name type="scientific">Larimichthys crocea</name>
    <name type="common">Large yellow croaker</name>
    <name type="synonym">Pseudosciaena crocea</name>
    <dbReference type="NCBI Taxonomy" id="215358"/>
    <lineage>
        <taxon>Eukaryota</taxon>
        <taxon>Metazoa</taxon>
        <taxon>Chordata</taxon>
        <taxon>Craniata</taxon>
        <taxon>Vertebrata</taxon>
        <taxon>Euteleostomi</taxon>
        <taxon>Actinopterygii</taxon>
        <taxon>Neopterygii</taxon>
        <taxon>Teleostei</taxon>
        <taxon>Neoteleostei</taxon>
        <taxon>Acanthomorphata</taxon>
        <taxon>Eupercaria</taxon>
        <taxon>Sciaenidae</taxon>
        <taxon>Larimichthys</taxon>
    </lineage>
</organism>
<evidence type="ECO:0000313" key="1">
    <source>
        <dbReference type="EMBL" id="TMS08595.1"/>
    </source>
</evidence>
<protein>
    <submittedName>
        <fullName evidence="1">Uncharacterized protein</fullName>
    </submittedName>
</protein>
<sequence>MDTAVREVHISSEPDSSYFLRVDWRGRGLASGFQLLLTDGRDAWRGDVSAAAVCAEAEELEMQTERYVQDLQQALTDTESSVTYSFSLTPSPPDHSSTVTLAYEKVQKDISFRLGSVSLKAVLEPAEAVRELLIHGLQRGNTLQQHNQRLEEENQRLRREQQRITAELKRYARGKEALEAELYSRFVLVLNEKKAKIRSLQESVTQLQDTRSPDGQKKERSAKSDQTVTQEDDDEYGGSTDEEPEEVQPTPASTLSTRESCTASPLDDSLRDITDVAPCRKRRFRHLGGPDRDPAVKKPNTQRTSRHVQRSSYVRLSRFVVSLLALQLVKSYSQPQICSLHRESEVAPHKFVRRVHTRGRKADLVRMLAAGRKRLIDHNTICKYVKECEEVQLLPEDPEAFPG</sequence>
<evidence type="ECO:0000313" key="2">
    <source>
        <dbReference type="Proteomes" id="UP000793456"/>
    </source>
</evidence>
<name>A0ACD3QN52_LARCR</name>
<reference evidence="1" key="1">
    <citation type="submission" date="2018-11" db="EMBL/GenBank/DDBJ databases">
        <title>The sequence and de novo assembly of Larimichthys crocea genome using PacBio and Hi-C technologies.</title>
        <authorList>
            <person name="Xu P."/>
            <person name="Chen B."/>
            <person name="Zhou Z."/>
            <person name="Ke Q."/>
            <person name="Wu Y."/>
            <person name="Bai H."/>
            <person name="Pu F."/>
        </authorList>
    </citation>
    <scope>NUCLEOTIDE SEQUENCE</scope>
    <source>
        <tissue evidence="1">Muscle</tissue>
    </source>
</reference>
<comment type="caution">
    <text evidence="1">The sequence shown here is derived from an EMBL/GenBank/DDBJ whole genome shotgun (WGS) entry which is preliminary data.</text>
</comment>
<accession>A0ACD3QN52</accession>